<keyword evidence="3" id="KW-1185">Reference proteome</keyword>
<feature type="transmembrane region" description="Helical" evidence="1">
    <location>
        <begin position="48"/>
        <end position="66"/>
    </location>
</feature>
<protein>
    <submittedName>
        <fullName evidence="2">Signal transduction histidine kinase</fullName>
    </submittedName>
</protein>
<keyword evidence="1" id="KW-0472">Membrane</keyword>
<accession>A0AAE3L499</accession>
<sequence>MSFTSPANRPSGSGYPDPALRRLLYLQAAFLAVAAWLALMLYLQQALWAPLALLLPLLLVGSKTWWRLAGHWLLPLLAAAAVTWLALQVLAGITPAALPLAALLGAGSALLLHGYRSQVGCR</sequence>
<keyword evidence="1" id="KW-1133">Transmembrane helix</keyword>
<dbReference type="RefSeq" id="WP_259055366.1">
    <property type="nucleotide sequence ID" value="NZ_JANUCT010000009.1"/>
</dbReference>
<evidence type="ECO:0000256" key="1">
    <source>
        <dbReference type="SAM" id="Phobius"/>
    </source>
</evidence>
<dbReference type="EMBL" id="JANUCT010000009">
    <property type="protein sequence ID" value="MCS3903533.1"/>
    <property type="molecule type" value="Genomic_DNA"/>
</dbReference>
<evidence type="ECO:0000313" key="2">
    <source>
        <dbReference type="EMBL" id="MCS3903533.1"/>
    </source>
</evidence>
<dbReference type="AlphaFoldDB" id="A0AAE3L499"/>
<keyword evidence="1" id="KW-0812">Transmembrane</keyword>
<comment type="caution">
    <text evidence="2">The sequence shown here is derived from an EMBL/GenBank/DDBJ whole genome shotgun (WGS) entry which is preliminary data.</text>
</comment>
<reference evidence="2" key="1">
    <citation type="submission" date="2022-08" db="EMBL/GenBank/DDBJ databases">
        <title>Genomic Encyclopedia of Type Strains, Phase III (KMG-III): the genomes of soil and plant-associated and newly described type strains.</title>
        <authorList>
            <person name="Whitman W."/>
        </authorList>
    </citation>
    <scope>NUCLEOTIDE SEQUENCE</scope>
    <source>
        <strain evidence="2">HMT 1</strain>
    </source>
</reference>
<feature type="transmembrane region" description="Helical" evidence="1">
    <location>
        <begin position="23"/>
        <end position="42"/>
    </location>
</feature>
<evidence type="ECO:0000313" key="3">
    <source>
        <dbReference type="Proteomes" id="UP001204445"/>
    </source>
</evidence>
<proteinExistence type="predicted"/>
<keyword evidence="2" id="KW-0418">Kinase</keyword>
<keyword evidence="2" id="KW-0808">Transferase</keyword>
<organism evidence="2 3">
    <name type="scientific">Methylohalomonas lacus</name>
    <dbReference type="NCBI Taxonomy" id="398773"/>
    <lineage>
        <taxon>Bacteria</taxon>
        <taxon>Pseudomonadati</taxon>
        <taxon>Pseudomonadota</taxon>
        <taxon>Gammaproteobacteria</taxon>
        <taxon>Methylohalomonadales</taxon>
        <taxon>Methylohalomonadaceae</taxon>
        <taxon>Methylohalomonas</taxon>
    </lineage>
</organism>
<name>A0AAE3L499_9GAMM</name>
<dbReference type="Proteomes" id="UP001204445">
    <property type="component" value="Unassembled WGS sequence"/>
</dbReference>
<dbReference type="GO" id="GO:0016301">
    <property type="term" value="F:kinase activity"/>
    <property type="evidence" value="ECO:0007669"/>
    <property type="project" value="UniProtKB-KW"/>
</dbReference>
<gene>
    <name evidence="2" type="ORF">J2T55_001559</name>
</gene>